<dbReference type="RefSeq" id="WP_194504597.1">
    <property type="nucleotide sequence ID" value="NZ_JADIVZ010000011.1"/>
</dbReference>
<dbReference type="InterPro" id="IPR029061">
    <property type="entry name" value="THDP-binding"/>
</dbReference>
<name>A0A930V292_9ACTN</name>
<dbReference type="Gene3D" id="3.40.50.970">
    <property type="match status" value="2"/>
</dbReference>
<evidence type="ECO:0000256" key="2">
    <source>
        <dbReference type="ARBA" id="ARBA00023052"/>
    </source>
</evidence>
<dbReference type="SUPFAM" id="SSF52467">
    <property type="entry name" value="DHS-like NAD/FAD-binding domain"/>
    <property type="match status" value="1"/>
</dbReference>
<sequence length="574" mass="61445">MPTVADLIVTALADHGVTHVFGVVGDALNPVTDSIRREDRLEWVGVRHEEAGAFAAGAQAQLTGKLGVCMGTVGPGAVHLLNGLYDAKKSHAPVLAIVGQVPRPDIGSDFFQEVNNDVVFSDVSVFHATLTDPEQLPHLVEQAGNAALQQRGVAVLTIPGDVGGLDVPSHTAVPSFVAEHPVPQPADAALDAALAAVESGQKVTMLVGQGVRESRDDVLALAERLAAPMVLTLKAKEGLERDNPYEVGQSGLLGNPAATLAFETCDVLLMLGTDFPYREFYPSGKTVVQVDVDGSHIGRRHPVDVGVVGDAGTAVRWLLPRVSPREDRGHLDHSREAYTTWLDLQQHFVDPDYDQNKMGFIRKRLDNRDHKIRPELLAGLVDRHAAHDAIFTTDTGMATTWLSRFVRFTGTRRLLGSFNLGSMANAMPQAIGAQALDHGRQVVAFCGDGGLTMLLGDLLTIASHELPVKLVVFDNGRLGMVKLEMEQVGLAEYGTVLHNPDLAAMAQSMGIHGIRVTDPHDLEAAVEEAMTHDGPVLLDVVTNPDEIAVPSKPKLSQGWGFAIAKSKEIVTSAE</sequence>
<evidence type="ECO:0000259" key="5">
    <source>
        <dbReference type="Pfam" id="PF02775"/>
    </source>
</evidence>
<reference evidence="7" key="1">
    <citation type="submission" date="2020-11" db="EMBL/GenBank/DDBJ databases">
        <title>Nocardioides sp. CBS4Y-1, whole genome shotgun sequence.</title>
        <authorList>
            <person name="Tuo L."/>
        </authorList>
    </citation>
    <scope>NUCLEOTIDE SEQUENCE</scope>
    <source>
        <strain evidence="7">CBS4Y-1</strain>
    </source>
</reference>
<proteinExistence type="inferred from homology"/>
<comment type="caution">
    <text evidence="7">The sequence shown here is derived from an EMBL/GenBank/DDBJ whole genome shotgun (WGS) entry which is preliminary data.</text>
</comment>
<evidence type="ECO:0000259" key="6">
    <source>
        <dbReference type="Pfam" id="PF02776"/>
    </source>
</evidence>
<dbReference type="GO" id="GO:0030976">
    <property type="term" value="F:thiamine pyrophosphate binding"/>
    <property type="evidence" value="ECO:0007669"/>
    <property type="project" value="InterPro"/>
</dbReference>
<evidence type="ECO:0000313" key="7">
    <source>
        <dbReference type="EMBL" id="MBF4163330.1"/>
    </source>
</evidence>
<keyword evidence="8" id="KW-1185">Reference proteome</keyword>
<protein>
    <submittedName>
        <fullName evidence="7">Pyruvate oxidase</fullName>
    </submittedName>
</protein>
<evidence type="ECO:0000256" key="3">
    <source>
        <dbReference type="RuleBase" id="RU362132"/>
    </source>
</evidence>
<dbReference type="InterPro" id="IPR047212">
    <property type="entry name" value="TPP_POXB-like"/>
</dbReference>
<feature type="domain" description="Thiamine pyrophosphate enzyme central" evidence="4">
    <location>
        <begin position="190"/>
        <end position="316"/>
    </location>
</feature>
<dbReference type="Pfam" id="PF00205">
    <property type="entry name" value="TPP_enzyme_M"/>
    <property type="match status" value="1"/>
</dbReference>
<accession>A0A930V292</accession>
<dbReference type="InterPro" id="IPR029035">
    <property type="entry name" value="DHS-like_NAD/FAD-binding_dom"/>
</dbReference>
<feature type="domain" description="Thiamine pyrophosphate enzyme N-terminal TPP-binding" evidence="6">
    <location>
        <begin position="3"/>
        <end position="115"/>
    </location>
</feature>
<dbReference type="InterPro" id="IPR047211">
    <property type="entry name" value="POXB-like"/>
</dbReference>
<keyword evidence="2 3" id="KW-0786">Thiamine pyrophosphate</keyword>
<dbReference type="CDD" id="cd02014">
    <property type="entry name" value="TPP_POX"/>
    <property type="match status" value="1"/>
</dbReference>
<dbReference type="SUPFAM" id="SSF52518">
    <property type="entry name" value="Thiamin diphosphate-binding fold (THDP-binding)"/>
    <property type="match status" value="2"/>
</dbReference>
<dbReference type="PANTHER" id="PTHR42981:SF2">
    <property type="entry name" value="PYRUVATE DEHYDROGENASE [UBIQUINONE]"/>
    <property type="match status" value="1"/>
</dbReference>
<dbReference type="AlphaFoldDB" id="A0A930V292"/>
<dbReference type="InterPro" id="IPR012000">
    <property type="entry name" value="Thiamin_PyroP_enz_cen_dom"/>
</dbReference>
<evidence type="ECO:0000256" key="1">
    <source>
        <dbReference type="ARBA" id="ARBA00007812"/>
    </source>
</evidence>
<dbReference type="GO" id="GO:0003824">
    <property type="term" value="F:catalytic activity"/>
    <property type="evidence" value="ECO:0007669"/>
    <property type="project" value="InterPro"/>
</dbReference>
<dbReference type="GO" id="GO:0000287">
    <property type="term" value="F:magnesium ion binding"/>
    <property type="evidence" value="ECO:0007669"/>
    <property type="project" value="InterPro"/>
</dbReference>
<dbReference type="Gene3D" id="3.40.50.1220">
    <property type="entry name" value="TPP-binding domain"/>
    <property type="match status" value="1"/>
</dbReference>
<evidence type="ECO:0000313" key="8">
    <source>
        <dbReference type="Proteomes" id="UP000656804"/>
    </source>
</evidence>
<dbReference type="PANTHER" id="PTHR42981">
    <property type="entry name" value="PYRUVATE DEHYDROGENASE [UBIQUINONE]"/>
    <property type="match status" value="1"/>
</dbReference>
<dbReference type="InterPro" id="IPR012001">
    <property type="entry name" value="Thiamin_PyroP_enz_TPP-bd_dom"/>
</dbReference>
<comment type="similarity">
    <text evidence="1 3">Belongs to the TPP enzyme family.</text>
</comment>
<dbReference type="EMBL" id="JADIVZ010000011">
    <property type="protein sequence ID" value="MBF4163330.1"/>
    <property type="molecule type" value="Genomic_DNA"/>
</dbReference>
<feature type="domain" description="Thiamine pyrophosphate enzyme TPP-binding" evidence="5">
    <location>
        <begin position="394"/>
        <end position="540"/>
    </location>
</feature>
<dbReference type="InterPro" id="IPR011766">
    <property type="entry name" value="TPP_enzyme_TPP-bd"/>
</dbReference>
<dbReference type="Proteomes" id="UP000656804">
    <property type="component" value="Unassembled WGS sequence"/>
</dbReference>
<dbReference type="CDD" id="cd07039">
    <property type="entry name" value="TPP_PYR_POX"/>
    <property type="match status" value="1"/>
</dbReference>
<dbReference type="Pfam" id="PF02775">
    <property type="entry name" value="TPP_enzyme_C"/>
    <property type="match status" value="1"/>
</dbReference>
<keyword evidence="7" id="KW-0670">Pyruvate</keyword>
<gene>
    <name evidence="7" type="ORF">ISG29_16690</name>
</gene>
<dbReference type="Pfam" id="PF02776">
    <property type="entry name" value="TPP_enzyme_N"/>
    <property type="match status" value="1"/>
</dbReference>
<dbReference type="InterPro" id="IPR047210">
    <property type="entry name" value="TPP_PYR_POXB-like"/>
</dbReference>
<organism evidence="7 8">
    <name type="scientific">Nocardioides acrostichi</name>
    <dbReference type="NCBI Taxonomy" id="2784339"/>
    <lineage>
        <taxon>Bacteria</taxon>
        <taxon>Bacillati</taxon>
        <taxon>Actinomycetota</taxon>
        <taxon>Actinomycetes</taxon>
        <taxon>Propionibacteriales</taxon>
        <taxon>Nocardioidaceae</taxon>
        <taxon>Nocardioides</taxon>
    </lineage>
</organism>
<evidence type="ECO:0000259" key="4">
    <source>
        <dbReference type="Pfam" id="PF00205"/>
    </source>
</evidence>